<evidence type="ECO:0000256" key="5">
    <source>
        <dbReference type="ARBA" id="ARBA00020771"/>
    </source>
</evidence>
<evidence type="ECO:0000256" key="15">
    <source>
        <dbReference type="PIRSR" id="PIRSR001415-2"/>
    </source>
</evidence>
<comment type="catalytic activity">
    <reaction evidence="13 17">
        <text>2 5-aminolevulinate = porphobilinogen + 2 H2O + H(+)</text>
        <dbReference type="Rhea" id="RHEA:24064"/>
        <dbReference type="ChEBI" id="CHEBI:15377"/>
        <dbReference type="ChEBI" id="CHEBI:15378"/>
        <dbReference type="ChEBI" id="CHEBI:58126"/>
        <dbReference type="ChEBI" id="CHEBI:356416"/>
        <dbReference type="EC" id="4.2.1.24"/>
    </reaction>
</comment>
<dbReference type="PRINTS" id="PR00144">
    <property type="entry name" value="DALDHYDRTASE"/>
</dbReference>
<dbReference type="FunFam" id="3.20.20.70:FF:000048">
    <property type="entry name" value="Delta-aminolevulinic acid dehydratase"/>
    <property type="match status" value="1"/>
</dbReference>
<dbReference type="InterPro" id="IPR013785">
    <property type="entry name" value="Aldolase_TIM"/>
</dbReference>
<feature type="binding site" evidence="15">
    <location>
        <position position="226"/>
    </location>
    <ligand>
        <name>5-aminolevulinate</name>
        <dbReference type="ChEBI" id="CHEBI:356416"/>
        <label>1</label>
    </ligand>
</feature>
<evidence type="ECO:0000256" key="16">
    <source>
        <dbReference type="PIRSR" id="PIRSR001415-4"/>
    </source>
</evidence>
<evidence type="ECO:0000256" key="4">
    <source>
        <dbReference type="ARBA" id="ARBA00012053"/>
    </source>
</evidence>
<comment type="similarity">
    <text evidence="3 18">Belongs to the ALAD family.</text>
</comment>
<evidence type="ECO:0000313" key="19">
    <source>
        <dbReference type="EMBL" id="ROT67257.1"/>
    </source>
</evidence>
<feature type="binding site" evidence="16">
    <location>
        <position position="127"/>
    </location>
    <ligand>
        <name>Zn(2+)</name>
        <dbReference type="ChEBI" id="CHEBI:29105"/>
        <label>1</label>
        <note>catalytic</note>
    </ligand>
</feature>
<dbReference type="SUPFAM" id="SSF51569">
    <property type="entry name" value="Aldolase"/>
    <property type="match status" value="1"/>
</dbReference>
<dbReference type="OrthoDB" id="1530at2759"/>
<dbReference type="Gene3D" id="3.20.20.70">
    <property type="entry name" value="Aldolase class I"/>
    <property type="match status" value="1"/>
</dbReference>
<dbReference type="NCBIfam" id="NF006762">
    <property type="entry name" value="PRK09283.1"/>
    <property type="match status" value="1"/>
</dbReference>
<name>A0A423SST2_PENVA</name>
<evidence type="ECO:0000256" key="11">
    <source>
        <dbReference type="ARBA" id="ARBA00025628"/>
    </source>
</evidence>
<comment type="pathway">
    <text evidence="2">Porphyrin-containing compound metabolism; protoporphyrin-IX biosynthesis; coproporphyrinogen-III from 5-aminolevulinate: step 1/4.</text>
</comment>
<dbReference type="EMBL" id="QCYY01002829">
    <property type="protein sequence ID" value="ROT67257.1"/>
    <property type="molecule type" value="Genomic_DNA"/>
</dbReference>
<feature type="active site" description="Schiff-base intermediate with substrate" evidence="14">
    <location>
        <position position="257"/>
    </location>
</feature>
<evidence type="ECO:0000256" key="6">
    <source>
        <dbReference type="ARBA" id="ARBA00022723"/>
    </source>
</evidence>
<comment type="function">
    <text evidence="11">Catalyzes an early step in the biosynthesis of tetrapyrroles. Binds two molecules of 5-aminolevulinate per subunit, each at a distinct site, and catalyzes their condensation to form porphobilinogen.</text>
</comment>
<dbReference type="UniPathway" id="UPA00251">
    <property type="reaction ID" value="UER00318"/>
</dbReference>
<organism evidence="19 20">
    <name type="scientific">Penaeus vannamei</name>
    <name type="common">Whiteleg shrimp</name>
    <name type="synonym">Litopenaeus vannamei</name>
    <dbReference type="NCBI Taxonomy" id="6689"/>
    <lineage>
        <taxon>Eukaryota</taxon>
        <taxon>Metazoa</taxon>
        <taxon>Ecdysozoa</taxon>
        <taxon>Arthropoda</taxon>
        <taxon>Crustacea</taxon>
        <taxon>Multicrustacea</taxon>
        <taxon>Malacostraca</taxon>
        <taxon>Eumalacostraca</taxon>
        <taxon>Eucarida</taxon>
        <taxon>Decapoda</taxon>
        <taxon>Dendrobranchiata</taxon>
        <taxon>Penaeoidea</taxon>
        <taxon>Penaeidae</taxon>
        <taxon>Penaeus</taxon>
    </lineage>
</organism>
<keyword evidence="7" id="KW-0862">Zinc</keyword>
<dbReference type="SMART" id="SM01004">
    <property type="entry name" value="ALAD"/>
    <property type="match status" value="1"/>
</dbReference>
<dbReference type="PANTHER" id="PTHR11458:SF0">
    <property type="entry name" value="DELTA-AMINOLEVULINIC ACID DEHYDRATASE"/>
    <property type="match status" value="1"/>
</dbReference>
<comment type="caution">
    <text evidence="19">The sequence shown here is derived from an EMBL/GenBank/DDBJ whole genome shotgun (WGS) entry which is preliminary data.</text>
</comment>
<feature type="binding site" evidence="15">
    <location>
        <position position="214"/>
    </location>
    <ligand>
        <name>5-aminolevulinate</name>
        <dbReference type="ChEBI" id="CHEBI:356416"/>
        <label>1</label>
    </ligand>
</feature>
<dbReference type="STRING" id="6689.A0A423SST2"/>
<dbReference type="GO" id="GO:0008270">
    <property type="term" value="F:zinc ion binding"/>
    <property type="evidence" value="ECO:0007669"/>
    <property type="project" value="TreeGrafter"/>
</dbReference>
<evidence type="ECO:0000256" key="17">
    <source>
        <dbReference type="RuleBase" id="RU000515"/>
    </source>
</evidence>
<feature type="binding site" evidence="16">
    <location>
        <position position="228"/>
    </location>
    <ligand>
        <name>Zn(2+)</name>
        <dbReference type="ChEBI" id="CHEBI:29105"/>
        <label>2</label>
    </ligand>
</feature>
<evidence type="ECO:0000256" key="13">
    <source>
        <dbReference type="ARBA" id="ARBA00047651"/>
    </source>
</evidence>
<dbReference type="Pfam" id="PF00490">
    <property type="entry name" value="ALAD"/>
    <property type="match status" value="1"/>
</dbReference>
<evidence type="ECO:0000256" key="14">
    <source>
        <dbReference type="PIRSR" id="PIRSR001415-1"/>
    </source>
</evidence>
<dbReference type="GO" id="GO:0004655">
    <property type="term" value="F:porphobilinogen synthase activity"/>
    <property type="evidence" value="ECO:0007669"/>
    <property type="project" value="UniProtKB-EC"/>
</dbReference>
<reference evidence="19 20" key="2">
    <citation type="submission" date="2019-01" db="EMBL/GenBank/DDBJ databases">
        <title>The decoding of complex shrimp genome reveals the adaptation for benthos swimmer, frequently molting mechanism and breeding impact on genome.</title>
        <authorList>
            <person name="Sun Y."/>
            <person name="Gao Y."/>
            <person name="Yu Y."/>
        </authorList>
    </citation>
    <scope>NUCLEOTIDE SEQUENCE [LARGE SCALE GENOMIC DNA]</scope>
    <source>
        <tissue evidence="19">Muscle</tissue>
    </source>
</reference>
<keyword evidence="20" id="KW-1185">Reference proteome</keyword>
<feature type="active site" description="Schiff-base intermediate with substrate" evidence="14">
    <location>
        <position position="204"/>
    </location>
</feature>
<dbReference type="AlphaFoldDB" id="A0A423SST2"/>
<keyword evidence="10 17" id="KW-0627">Porphyrin biosynthesis</keyword>
<feature type="binding site" evidence="16">
    <location>
        <position position="137"/>
    </location>
    <ligand>
        <name>Zn(2+)</name>
        <dbReference type="ChEBI" id="CHEBI:29105"/>
        <label>1</label>
        <note>catalytic</note>
    </ligand>
</feature>
<dbReference type="Proteomes" id="UP000283509">
    <property type="component" value="Unassembled WGS sequence"/>
</dbReference>
<evidence type="ECO:0000256" key="1">
    <source>
        <dbReference type="ARBA" id="ARBA00001947"/>
    </source>
</evidence>
<protein>
    <recommendedName>
        <fullName evidence="5 17">Delta-aminolevulinic acid dehydratase</fullName>
        <ecNumber evidence="4 17">4.2.1.24</ecNumber>
    </recommendedName>
</protein>
<reference evidence="19 20" key="1">
    <citation type="submission" date="2018-04" db="EMBL/GenBank/DDBJ databases">
        <authorList>
            <person name="Zhang X."/>
            <person name="Yuan J."/>
            <person name="Li F."/>
            <person name="Xiang J."/>
        </authorList>
    </citation>
    <scope>NUCLEOTIDE SEQUENCE [LARGE SCALE GENOMIC DNA]</scope>
    <source>
        <tissue evidence="19">Muscle</tissue>
    </source>
</reference>
<feature type="binding site" evidence="16">
    <location>
        <position position="136"/>
    </location>
    <ligand>
        <name>Zn(2+)</name>
        <dbReference type="ChEBI" id="CHEBI:29105"/>
        <label>2</label>
    </ligand>
</feature>
<keyword evidence="6" id="KW-0479">Metal-binding</keyword>
<dbReference type="GO" id="GO:0006782">
    <property type="term" value="P:protoporphyrinogen IX biosynthetic process"/>
    <property type="evidence" value="ECO:0007669"/>
    <property type="project" value="UniProtKB-UniPathway"/>
</dbReference>
<sequence>MESYEPPAKRILHSGYFNPTLRQWQTSNTEIHPWNLMYPIFVVDDPEAEQPVASLPGVSRYGVNKLVAAVKPLVELGLSSVLLFGVPSNMPKDERGSSADSPDTPVILAVKLLRENFPDLLVACDVCLCAYTSHGHCGILKADGSIDNTPSIKRLAEQATAYAKAGAQIIAPSDMMDGRVGAIKSSLKEAGLASKVSVLSYAVKFASSFYGPFRDAAKSAPASGDRKCYQLPPGSSGLALRAAERDVEEGADMLMVKPGISYLDIVRQTKDRYPQYPLFIYQVSGEYAMLYHGAQAGAFNLRVTLMEVLTSMRRAGSDVIISYFTPKVLEWLKKEKNKS</sequence>
<evidence type="ECO:0000256" key="3">
    <source>
        <dbReference type="ARBA" id="ARBA00008055"/>
    </source>
</evidence>
<feature type="binding site" evidence="15">
    <location>
        <position position="284"/>
    </location>
    <ligand>
        <name>5-aminolevulinate</name>
        <dbReference type="ChEBI" id="CHEBI:356416"/>
        <label>2</label>
    </ligand>
</feature>
<feature type="binding site" evidence="15">
    <location>
        <position position="323"/>
    </location>
    <ligand>
        <name>5-aminolevulinate</name>
        <dbReference type="ChEBI" id="CHEBI:356416"/>
        <label>2</label>
    </ligand>
</feature>
<evidence type="ECO:0000256" key="2">
    <source>
        <dbReference type="ARBA" id="ARBA00004694"/>
    </source>
</evidence>
<dbReference type="PROSITE" id="PS00169">
    <property type="entry name" value="D_ALA_DEHYDRATASE"/>
    <property type="match status" value="1"/>
</dbReference>
<dbReference type="InterPro" id="IPR001731">
    <property type="entry name" value="ALAD"/>
</dbReference>
<dbReference type="EC" id="4.2.1.24" evidence="4 17"/>
<comment type="cofactor">
    <cofactor evidence="1">
        <name>Zn(2+)</name>
        <dbReference type="ChEBI" id="CHEBI:29105"/>
    </cofactor>
</comment>
<comment type="subunit">
    <text evidence="12">Homooctamer; active form. Homohexamer; low activity form.</text>
</comment>
<evidence type="ECO:0000256" key="18">
    <source>
        <dbReference type="RuleBase" id="RU004161"/>
    </source>
</evidence>
<evidence type="ECO:0000256" key="9">
    <source>
        <dbReference type="ARBA" id="ARBA00023239"/>
    </source>
</evidence>
<evidence type="ECO:0000256" key="8">
    <source>
        <dbReference type="ARBA" id="ARBA00023133"/>
    </source>
</evidence>
<dbReference type="GO" id="GO:0005829">
    <property type="term" value="C:cytosol"/>
    <property type="evidence" value="ECO:0007669"/>
    <property type="project" value="TreeGrafter"/>
</dbReference>
<evidence type="ECO:0000256" key="10">
    <source>
        <dbReference type="ARBA" id="ARBA00023244"/>
    </source>
</evidence>
<dbReference type="PANTHER" id="PTHR11458">
    <property type="entry name" value="DELTA-AMINOLEVULINIC ACID DEHYDRATASE"/>
    <property type="match status" value="1"/>
</dbReference>
<keyword evidence="8" id="KW-0350">Heme biosynthesis</keyword>
<dbReference type="PIRSF" id="PIRSF001415">
    <property type="entry name" value="Porphbilin_synth"/>
    <property type="match status" value="1"/>
</dbReference>
<accession>A0A423SST2</accession>
<evidence type="ECO:0000256" key="12">
    <source>
        <dbReference type="ARBA" id="ARBA00025861"/>
    </source>
</evidence>
<proteinExistence type="inferred from homology"/>
<dbReference type="InterPro" id="IPR030656">
    <property type="entry name" value="ALAD_AS"/>
</dbReference>
<gene>
    <name evidence="19" type="ORF">C7M84_014696</name>
</gene>
<feature type="binding site" evidence="16">
    <location>
        <position position="129"/>
    </location>
    <ligand>
        <name>Zn(2+)</name>
        <dbReference type="ChEBI" id="CHEBI:29105"/>
        <label>1</label>
        <note>catalytic</note>
    </ligand>
</feature>
<evidence type="ECO:0000256" key="7">
    <source>
        <dbReference type="ARBA" id="ARBA00022833"/>
    </source>
</evidence>
<keyword evidence="9 17" id="KW-0456">Lyase</keyword>
<evidence type="ECO:0000313" key="20">
    <source>
        <dbReference type="Proteomes" id="UP000283509"/>
    </source>
</evidence>